<dbReference type="EMBL" id="CAJEWA010000004">
    <property type="protein sequence ID" value="CAD2071195.1"/>
    <property type="molecule type" value="Genomic_DNA"/>
</dbReference>
<reference evidence="1 3" key="1">
    <citation type="submission" date="2020-07" db="EMBL/GenBank/DDBJ databases">
        <authorList>
            <person name="Criscuolo A."/>
        </authorList>
    </citation>
    <scope>NUCLEOTIDE SEQUENCE [LARGE SCALE GENOMIC DNA]</scope>
    <source>
        <strain evidence="1">CIP111751</strain>
    </source>
</reference>
<evidence type="ECO:0000313" key="4">
    <source>
        <dbReference type="Proteomes" id="UP000545588"/>
    </source>
</evidence>
<dbReference type="Proteomes" id="UP000534001">
    <property type="component" value="Unassembled WGS sequence"/>
</dbReference>
<accession>A0A6V7R1V0</accession>
<dbReference type="InterPro" id="IPR007438">
    <property type="entry name" value="DUF488"/>
</dbReference>
<evidence type="ECO:0000313" key="1">
    <source>
        <dbReference type="EMBL" id="CAD2071195.1"/>
    </source>
</evidence>
<dbReference type="Pfam" id="PF04343">
    <property type="entry name" value="DUF488"/>
    <property type="match status" value="1"/>
</dbReference>
<reference evidence="2 4" key="2">
    <citation type="submission" date="2020-08" db="EMBL/GenBank/DDBJ databases">
        <title>Genomic Encyclopedia of Type Strains, Phase IV (KMG-IV): sequencing the most valuable type-strain genomes for metagenomic binning, comparative biology and taxonomic classification.</title>
        <authorList>
            <person name="Goeker M."/>
        </authorList>
    </citation>
    <scope>NUCLEOTIDE SEQUENCE [LARGE SCALE GENOMIC DNA]</scope>
    <source>
        <strain evidence="2 4">DSM 22419</strain>
    </source>
</reference>
<dbReference type="Proteomes" id="UP000545588">
    <property type="component" value="Unassembled WGS sequence"/>
</dbReference>
<gene>
    <name evidence="2" type="ORF">HNR41_001623</name>
    <name evidence="1" type="ORF">JEOCOQ751_00158</name>
</gene>
<evidence type="ECO:0000313" key="2">
    <source>
        <dbReference type="EMBL" id="MBB6423651.1"/>
    </source>
</evidence>
<proteinExistence type="predicted"/>
<dbReference type="EMBL" id="JACHFF010000002">
    <property type="protein sequence ID" value="MBB6423651.1"/>
    <property type="molecule type" value="Genomic_DNA"/>
</dbReference>
<dbReference type="AlphaFoldDB" id="A0A6V7R1V0"/>
<name>A0A6V7R1V0_9STAP</name>
<evidence type="ECO:0000313" key="3">
    <source>
        <dbReference type="Proteomes" id="UP000534001"/>
    </source>
</evidence>
<comment type="caution">
    <text evidence="1">The sequence shown here is derived from an EMBL/GenBank/DDBJ whole genome shotgun (WGS) entry which is preliminary data.</text>
</comment>
<sequence length="82" mass="9206">MEDANENTVAILCAERHPSRCHRLIISNWLAAHDLSVEHIIVNNKDEIEVVSHKSGQWGAMPIIENDGEIVYPKNTTSNDSQ</sequence>
<keyword evidence="4" id="KW-1185">Reference proteome</keyword>
<protein>
    <submittedName>
        <fullName evidence="2">Uncharacterized protein (DUF488 family)</fullName>
    </submittedName>
</protein>
<organism evidence="1 3">
    <name type="scientific">Jeotgalicoccus coquinae</name>
    <dbReference type="NCBI Taxonomy" id="709509"/>
    <lineage>
        <taxon>Bacteria</taxon>
        <taxon>Bacillati</taxon>
        <taxon>Bacillota</taxon>
        <taxon>Bacilli</taxon>
        <taxon>Bacillales</taxon>
        <taxon>Staphylococcaceae</taxon>
        <taxon>Jeotgalicoccus</taxon>
    </lineage>
</organism>